<evidence type="ECO:0000259" key="10">
    <source>
        <dbReference type="Pfam" id="PF13860"/>
    </source>
</evidence>
<dbReference type="InterPro" id="IPR023828">
    <property type="entry name" value="Peptidase_S8_Ser-AS"/>
</dbReference>
<evidence type="ECO:0000256" key="2">
    <source>
        <dbReference type="ARBA" id="ARBA00022670"/>
    </source>
</evidence>
<keyword evidence="4 6" id="KW-0720">Serine protease</keyword>
<feature type="active site" description="Charge relay system" evidence="5 6">
    <location>
        <position position="477"/>
    </location>
</feature>
<dbReference type="Gene3D" id="2.60.40.1120">
    <property type="entry name" value="Carboxypeptidase-like, regulatory domain"/>
    <property type="match status" value="2"/>
</dbReference>
<accession>A0A948RYA2</accession>
<dbReference type="InterPro" id="IPR022398">
    <property type="entry name" value="Peptidase_S8_His-AS"/>
</dbReference>
<evidence type="ECO:0000256" key="6">
    <source>
        <dbReference type="PROSITE-ProRule" id="PRU01240"/>
    </source>
</evidence>
<dbReference type="PROSITE" id="PS00138">
    <property type="entry name" value="SUBTILASE_SER"/>
    <property type="match status" value="1"/>
</dbReference>
<comment type="caution">
    <text evidence="11">The sequence shown here is derived from an EMBL/GenBank/DDBJ whole genome shotgun (WGS) entry which is preliminary data.</text>
</comment>
<organism evidence="11 12">
    <name type="scientific">Eiseniibacteriota bacterium</name>
    <dbReference type="NCBI Taxonomy" id="2212470"/>
    <lineage>
        <taxon>Bacteria</taxon>
        <taxon>Candidatus Eiseniibacteriota</taxon>
    </lineage>
</organism>
<comment type="similarity">
    <text evidence="1 6 7">Belongs to the peptidase S8 family.</text>
</comment>
<dbReference type="InterPro" id="IPR008969">
    <property type="entry name" value="CarboxyPept-like_regulatory"/>
</dbReference>
<dbReference type="Proteomes" id="UP000777784">
    <property type="component" value="Unassembled WGS sequence"/>
</dbReference>
<keyword evidence="2 6" id="KW-0645">Protease</keyword>
<dbReference type="SUPFAM" id="SSF52743">
    <property type="entry name" value="Subtilisin-like"/>
    <property type="match status" value="1"/>
</dbReference>
<dbReference type="GO" id="GO:0006508">
    <property type="term" value="P:proteolysis"/>
    <property type="evidence" value="ECO:0007669"/>
    <property type="project" value="UniProtKB-KW"/>
</dbReference>
<feature type="chain" id="PRO_5038084198" evidence="8">
    <location>
        <begin position="25"/>
        <end position="995"/>
    </location>
</feature>
<evidence type="ECO:0000259" key="9">
    <source>
        <dbReference type="Pfam" id="PF00082"/>
    </source>
</evidence>
<dbReference type="SUPFAM" id="SSF49464">
    <property type="entry name" value="Carboxypeptidase regulatory domain-like"/>
    <property type="match status" value="2"/>
</dbReference>
<dbReference type="InterPro" id="IPR023827">
    <property type="entry name" value="Peptidase_S8_Asp-AS"/>
</dbReference>
<evidence type="ECO:0000256" key="8">
    <source>
        <dbReference type="SAM" id="SignalP"/>
    </source>
</evidence>
<evidence type="ECO:0000256" key="5">
    <source>
        <dbReference type="PIRSR" id="PIRSR615500-1"/>
    </source>
</evidence>
<dbReference type="AlphaFoldDB" id="A0A948RYA2"/>
<feature type="domain" description="Peptidase S8/S53" evidence="9">
    <location>
        <begin position="199"/>
        <end position="526"/>
    </location>
</feature>
<evidence type="ECO:0000256" key="4">
    <source>
        <dbReference type="ARBA" id="ARBA00022825"/>
    </source>
</evidence>
<dbReference type="Gene3D" id="2.60.40.4070">
    <property type="match status" value="1"/>
</dbReference>
<evidence type="ECO:0000256" key="7">
    <source>
        <dbReference type="RuleBase" id="RU003355"/>
    </source>
</evidence>
<evidence type="ECO:0000313" key="11">
    <source>
        <dbReference type="EMBL" id="MBU2691317.1"/>
    </source>
</evidence>
<sequence length="995" mass="108081">MRRAFPLLVLILIVTCTWSQSAPAGRFSPELEANLLQASDHEKIPILIILERQADPILLRMQTDGLAPTERRAIAARHIKRLAKNSQVEIVDIIDQAVSIGKATPPHSFWILNGVRTTATKEIISDLILLPEVNRIIWDPPIPVEQQIDDGRPERGLPPFVKGSFMRDSFSQGDGLDRGIAWQLDMVNAPEAWGTGYTGAGVIVGVVDTGVDYTHPDLAGHIWVNVDEIQGNEIDDDENGYVDDTIGWDFVADDNNPNGTGAGDHGTRVAGLIVGDGTTGTQTGVAPGCTIMLLRGSGGTWSDLVEAMEYAVDNGAHVISMSVTQKWRYLPKPDFSSWRTITDNELAMGIFHANSVGNEGDNINTDPIPFNISAPGNCPAPWVHSGQSIVGGVSAVVGCGSITYEGYLGDFSSRGPSIWEDIAANWPEYPYTMLPEYQDYPYTTGEGGLIKPDICAPSPNTITTEFGGGYSTLDGTSASTPQVAGAMAILIQAKPGITPEEMTQILLTSATKIDDRRGIDNNYGAGLLDVQAALQLTLDWNNYSILSGVVFDASSLNPVPNADVTLFHTGSFISYKETKSRSDGSFVFVIPSDSYNIVTDEFYYLADTTMVTAPPGPHRMDDILIEPRALSVLTGIVRDSETSDSLEAVTLRISDAPVESVVTDTAGVYVFNNVPIGRDVLVVAVRFGHLPQSDQITCLADTTTLDFYMPFGVMDDFEMDQGWTVGAPGDDAYFGLWERIDPAATYDLGVVVQPEDDFTVDPGVTAFITGGNLPGAGSVWNDVDGGTTTLLSPIFDLTRSPNPLMRLSTWYSNHTGAYTDDAFTVDISADSGQVWTTLDLFSESHNEWEMSQWILSDFVDITNAMQIRIVAWDGGENSTVEVGIDELLIFNVASSVDDHNSLNIVPLSLSAMPNPFTQHSVLSCALPRSGRTRLDIINVEGRRVRNLYDGMMKAGLYQFQWDGRTDNGLPVASGCYFAQLIQDGTRKNQRLLLIR</sequence>
<name>A0A948RYA2_UNCEI</name>
<protein>
    <submittedName>
        <fullName evidence="11">S8 family serine peptidase</fullName>
    </submittedName>
</protein>
<dbReference type="InterPro" id="IPR036852">
    <property type="entry name" value="Peptidase_S8/S53_dom_sf"/>
</dbReference>
<proteinExistence type="inferred from homology"/>
<dbReference type="PRINTS" id="PR00723">
    <property type="entry name" value="SUBTILISIN"/>
</dbReference>
<dbReference type="PANTHER" id="PTHR43806">
    <property type="entry name" value="PEPTIDASE S8"/>
    <property type="match status" value="1"/>
</dbReference>
<feature type="domain" description="FlgD/Vpr Ig-like" evidence="10">
    <location>
        <begin position="931"/>
        <end position="976"/>
    </location>
</feature>
<feature type="signal peptide" evidence="8">
    <location>
        <begin position="1"/>
        <end position="24"/>
    </location>
</feature>
<dbReference type="InterPro" id="IPR050131">
    <property type="entry name" value="Peptidase_S8_subtilisin-like"/>
</dbReference>
<gene>
    <name evidence="11" type="ORF">KJ970_10370</name>
</gene>
<dbReference type="Pfam" id="PF13860">
    <property type="entry name" value="FlgD_ig"/>
    <property type="match status" value="1"/>
</dbReference>
<reference evidence="11" key="1">
    <citation type="submission" date="2021-05" db="EMBL/GenBank/DDBJ databases">
        <title>Energy efficiency and biological interactions define the core microbiome of deep oligotrophic groundwater.</title>
        <authorList>
            <person name="Mehrshad M."/>
            <person name="Lopez-Fernandez M."/>
            <person name="Bell E."/>
            <person name="Bernier-Latmani R."/>
            <person name="Bertilsson S."/>
            <person name="Dopson M."/>
        </authorList>
    </citation>
    <scope>NUCLEOTIDE SEQUENCE</scope>
    <source>
        <strain evidence="11">Modern_marine.mb.64</strain>
    </source>
</reference>
<keyword evidence="8" id="KW-0732">Signal</keyword>
<dbReference type="PROSITE" id="PS00137">
    <property type="entry name" value="SUBTILASE_HIS"/>
    <property type="match status" value="1"/>
</dbReference>
<feature type="active site" description="Charge relay system" evidence="5 6">
    <location>
        <position position="265"/>
    </location>
</feature>
<evidence type="ECO:0000313" key="12">
    <source>
        <dbReference type="Proteomes" id="UP000777784"/>
    </source>
</evidence>
<dbReference type="GO" id="GO:0004252">
    <property type="term" value="F:serine-type endopeptidase activity"/>
    <property type="evidence" value="ECO:0007669"/>
    <property type="project" value="UniProtKB-UniRule"/>
</dbReference>
<evidence type="ECO:0000256" key="1">
    <source>
        <dbReference type="ARBA" id="ARBA00011073"/>
    </source>
</evidence>
<dbReference type="EMBL" id="JAHJDP010000056">
    <property type="protein sequence ID" value="MBU2691317.1"/>
    <property type="molecule type" value="Genomic_DNA"/>
</dbReference>
<dbReference type="InterPro" id="IPR000209">
    <property type="entry name" value="Peptidase_S8/S53_dom"/>
</dbReference>
<keyword evidence="3 6" id="KW-0378">Hydrolase</keyword>
<feature type="active site" description="Charge relay system" evidence="5 6">
    <location>
        <position position="208"/>
    </location>
</feature>
<dbReference type="PROSITE" id="PS00136">
    <property type="entry name" value="SUBTILASE_ASP"/>
    <property type="match status" value="1"/>
</dbReference>
<dbReference type="InterPro" id="IPR025965">
    <property type="entry name" value="FlgD/Vpr_Ig-like"/>
</dbReference>
<dbReference type="Pfam" id="PF00082">
    <property type="entry name" value="Peptidase_S8"/>
    <property type="match status" value="1"/>
</dbReference>
<dbReference type="PANTHER" id="PTHR43806:SF11">
    <property type="entry name" value="CEREVISIN-RELATED"/>
    <property type="match status" value="1"/>
</dbReference>
<dbReference type="Gene3D" id="3.40.50.200">
    <property type="entry name" value="Peptidase S8/S53 domain"/>
    <property type="match status" value="1"/>
</dbReference>
<dbReference type="InterPro" id="IPR015500">
    <property type="entry name" value="Peptidase_S8_subtilisin-rel"/>
</dbReference>
<evidence type="ECO:0000256" key="3">
    <source>
        <dbReference type="ARBA" id="ARBA00022801"/>
    </source>
</evidence>
<dbReference type="PROSITE" id="PS51892">
    <property type="entry name" value="SUBTILASE"/>
    <property type="match status" value="1"/>
</dbReference>